<dbReference type="Gene3D" id="3.90.640.10">
    <property type="entry name" value="Actin, Chain A, domain 4"/>
    <property type="match status" value="1"/>
</dbReference>
<keyword evidence="5" id="KW-0472">Membrane</keyword>
<evidence type="ECO:0000256" key="2">
    <source>
        <dbReference type="ARBA" id="ARBA00022840"/>
    </source>
</evidence>
<protein>
    <submittedName>
        <fullName evidence="6">Hsp70 family protein</fullName>
    </submittedName>
</protein>
<feature type="region of interest" description="Disordered" evidence="4">
    <location>
        <begin position="439"/>
        <end position="475"/>
    </location>
</feature>
<dbReference type="EMBL" id="CP109441">
    <property type="protein sequence ID" value="WUV46262.1"/>
    <property type="molecule type" value="Genomic_DNA"/>
</dbReference>
<reference evidence="6" key="1">
    <citation type="submission" date="2022-10" db="EMBL/GenBank/DDBJ databases">
        <title>The complete genomes of actinobacterial strains from the NBC collection.</title>
        <authorList>
            <person name="Joergensen T.S."/>
            <person name="Alvarez Arevalo M."/>
            <person name="Sterndorff E.B."/>
            <person name="Faurdal D."/>
            <person name="Vuksanovic O."/>
            <person name="Mourched A.-S."/>
            <person name="Charusanti P."/>
            <person name="Shaw S."/>
            <person name="Blin K."/>
            <person name="Weber T."/>
        </authorList>
    </citation>
    <scope>NUCLEOTIDE SEQUENCE</scope>
    <source>
        <strain evidence="6">NBC_01482</strain>
    </source>
</reference>
<accession>A0ABZ1YSL3</accession>
<dbReference type="Pfam" id="PF00012">
    <property type="entry name" value="HSP70"/>
    <property type="match status" value="1"/>
</dbReference>
<feature type="region of interest" description="Disordered" evidence="4">
    <location>
        <begin position="354"/>
        <end position="387"/>
    </location>
</feature>
<dbReference type="PANTHER" id="PTHR42749">
    <property type="entry name" value="CELL SHAPE-DETERMINING PROTEIN MREB"/>
    <property type="match status" value="1"/>
</dbReference>
<feature type="transmembrane region" description="Helical" evidence="5">
    <location>
        <begin position="418"/>
        <end position="437"/>
    </location>
</feature>
<dbReference type="InterPro" id="IPR013126">
    <property type="entry name" value="Hsp_70_fam"/>
</dbReference>
<keyword evidence="5" id="KW-0812">Transmembrane</keyword>
<evidence type="ECO:0000256" key="5">
    <source>
        <dbReference type="SAM" id="Phobius"/>
    </source>
</evidence>
<keyword evidence="7" id="KW-1185">Reference proteome</keyword>
<sequence length="475" mass="48684">MSGSLGIKIGTADFVTAADAASGGSERRAPRLQTTQHQATLIMTQGMAPTLSPIGSGTRPAHMGLVVTGFVDRVGDPIDLVAADGSAHRPEKLVASAVQYLTRYSAGAFAGPPTIAATYPSYWQPQGVQALREALDRMDMAGVALVDEVGSILARVESTRGLPSDGAVVVYDLGGNGLSVSVARGTEQIGRTVRSAEFGGKHIDDAILRHVLRGLAGELGDIDLAAPALLAPLNELRLRCRQAKETLSIETASVIEVELGPVRHDVRLVRSELEDLIREQVVESAGLVREALHTNEIDAGDARAVVLAGAASATPLVAEVLSTELHVPVIAEPDPGLTSANGAALLARSSASVAPSAPVPPLSMPAPTPATPPQAPEPPRAAEPVASTPPVVVAAADPVAPESTGGGKKVGSRRRKQALLAAAAIATLAAAIVGIVAHSTPKTEPQPTVTEQVTDSPSPAATTTTQLPYPTRPVS</sequence>
<evidence type="ECO:0000256" key="4">
    <source>
        <dbReference type="SAM" id="MobiDB-lite"/>
    </source>
</evidence>
<dbReference type="Proteomes" id="UP001432062">
    <property type="component" value="Chromosome"/>
</dbReference>
<dbReference type="RefSeq" id="WP_329409867.1">
    <property type="nucleotide sequence ID" value="NZ_CP109441.1"/>
</dbReference>
<keyword evidence="2" id="KW-0067">ATP-binding</keyword>
<name>A0ABZ1YSL3_9NOCA</name>
<evidence type="ECO:0000313" key="7">
    <source>
        <dbReference type="Proteomes" id="UP001432062"/>
    </source>
</evidence>
<keyword evidence="5" id="KW-1133">Transmembrane helix</keyword>
<gene>
    <name evidence="6" type="ORF">OG563_45630</name>
</gene>
<organism evidence="6 7">
    <name type="scientific">Nocardia vinacea</name>
    <dbReference type="NCBI Taxonomy" id="96468"/>
    <lineage>
        <taxon>Bacteria</taxon>
        <taxon>Bacillati</taxon>
        <taxon>Actinomycetota</taxon>
        <taxon>Actinomycetes</taxon>
        <taxon>Mycobacteriales</taxon>
        <taxon>Nocardiaceae</taxon>
        <taxon>Nocardia</taxon>
    </lineage>
</organism>
<dbReference type="PANTHER" id="PTHR42749:SF1">
    <property type="entry name" value="CELL SHAPE-DETERMINING PROTEIN MREB"/>
    <property type="match status" value="1"/>
</dbReference>
<dbReference type="Gene3D" id="3.30.420.40">
    <property type="match status" value="2"/>
</dbReference>
<evidence type="ECO:0000256" key="3">
    <source>
        <dbReference type="ARBA" id="ARBA00023186"/>
    </source>
</evidence>
<keyword evidence="3" id="KW-0143">Chaperone</keyword>
<evidence type="ECO:0000313" key="6">
    <source>
        <dbReference type="EMBL" id="WUV46262.1"/>
    </source>
</evidence>
<dbReference type="SUPFAM" id="SSF53067">
    <property type="entry name" value="Actin-like ATPase domain"/>
    <property type="match status" value="1"/>
</dbReference>
<dbReference type="InterPro" id="IPR043129">
    <property type="entry name" value="ATPase_NBD"/>
</dbReference>
<proteinExistence type="predicted"/>
<evidence type="ECO:0000256" key="1">
    <source>
        <dbReference type="ARBA" id="ARBA00022741"/>
    </source>
</evidence>
<keyword evidence="1" id="KW-0547">Nucleotide-binding</keyword>
<feature type="compositionally biased region" description="Low complexity" evidence="4">
    <location>
        <begin position="456"/>
        <end position="465"/>
    </location>
</feature>
<feature type="compositionally biased region" description="Pro residues" evidence="4">
    <location>
        <begin position="357"/>
        <end position="381"/>
    </location>
</feature>
<feature type="compositionally biased region" description="Polar residues" evidence="4">
    <location>
        <begin position="440"/>
        <end position="455"/>
    </location>
</feature>